<evidence type="ECO:0008006" key="4">
    <source>
        <dbReference type="Google" id="ProtNLM"/>
    </source>
</evidence>
<keyword evidence="1" id="KW-0472">Membrane</keyword>
<reference evidence="2 3" key="1">
    <citation type="submission" date="2023-08" db="EMBL/GenBank/DDBJ databases">
        <title>Whole-genome sequencing of halo(alkali)philic microorganisms from hypersaline lakes.</title>
        <authorList>
            <person name="Sorokin D.Y."/>
            <person name="Abbas B."/>
            <person name="Merkel A.Y."/>
        </authorList>
    </citation>
    <scope>NUCLEOTIDE SEQUENCE [LARGE SCALE GENOMIC DNA]</scope>
    <source>
        <strain evidence="2 3">AB-CW4</strain>
    </source>
</reference>
<name>A0ABU0W770_9GAMM</name>
<accession>A0ABU0W770</accession>
<protein>
    <recommendedName>
        <fullName evidence="4">2TM domain-containing protein</fullName>
    </recommendedName>
</protein>
<evidence type="ECO:0000313" key="3">
    <source>
        <dbReference type="Proteomes" id="UP001239019"/>
    </source>
</evidence>
<dbReference type="RefSeq" id="WP_306728276.1">
    <property type="nucleotide sequence ID" value="NZ_JAVDDT010000004.1"/>
</dbReference>
<keyword evidence="1" id="KW-0812">Transmembrane</keyword>
<dbReference type="Proteomes" id="UP001239019">
    <property type="component" value="Unassembled WGS sequence"/>
</dbReference>
<comment type="caution">
    <text evidence="2">The sequence shown here is derived from an EMBL/GenBank/DDBJ whole genome shotgun (WGS) entry which is preliminary data.</text>
</comment>
<evidence type="ECO:0000313" key="2">
    <source>
        <dbReference type="EMBL" id="MDQ2069779.1"/>
    </source>
</evidence>
<organism evidence="2 3">
    <name type="scientific">Natronospira bacteriovora</name>
    <dbReference type="NCBI Taxonomy" id="3069753"/>
    <lineage>
        <taxon>Bacteria</taxon>
        <taxon>Pseudomonadati</taxon>
        <taxon>Pseudomonadota</taxon>
        <taxon>Gammaproteobacteria</taxon>
        <taxon>Natronospirales</taxon>
        <taxon>Natronospiraceae</taxon>
        <taxon>Natronospira</taxon>
    </lineage>
</organism>
<feature type="transmembrane region" description="Helical" evidence="1">
    <location>
        <begin position="54"/>
        <end position="73"/>
    </location>
</feature>
<gene>
    <name evidence="2" type="ORF">RBH19_07830</name>
</gene>
<evidence type="ECO:0000256" key="1">
    <source>
        <dbReference type="SAM" id="Phobius"/>
    </source>
</evidence>
<proteinExistence type="predicted"/>
<keyword evidence="1" id="KW-1133">Transmembrane helix</keyword>
<keyword evidence="3" id="KW-1185">Reference proteome</keyword>
<feature type="transmembrane region" description="Helical" evidence="1">
    <location>
        <begin position="28"/>
        <end position="48"/>
    </location>
</feature>
<sequence>MAAAVASYYSWRNGRHQLYRTEELPLRYALHFLAFHIGLEIAALLVPVVDHGDYRIHLYWAAALPVLCGHLLWRYRQNRDRLEE</sequence>
<dbReference type="EMBL" id="JAVDDT010000004">
    <property type="protein sequence ID" value="MDQ2069779.1"/>
    <property type="molecule type" value="Genomic_DNA"/>
</dbReference>